<dbReference type="SUPFAM" id="SSF103473">
    <property type="entry name" value="MFS general substrate transporter"/>
    <property type="match status" value="1"/>
</dbReference>
<proteinExistence type="predicted"/>
<feature type="transmembrane region" description="Helical" evidence="4">
    <location>
        <begin position="288"/>
        <end position="307"/>
    </location>
</feature>
<dbReference type="Gene3D" id="1.20.1250.20">
    <property type="entry name" value="MFS general substrate transporter like domains"/>
    <property type="match status" value="2"/>
</dbReference>
<dbReference type="EMBL" id="JACIDN010000001">
    <property type="protein sequence ID" value="MBB3900681.1"/>
    <property type="molecule type" value="Genomic_DNA"/>
</dbReference>
<dbReference type="InterPro" id="IPR020846">
    <property type="entry name" value="MFS_dom"/>
</dbReference>
<evidence type="ECO:0000256" key="3">
    <source>
        <dbReference type="ARBA" id="ARBA00023136"/>
    </source>
</evidence>
<evidence type="ECO:0000313" key="9">
    <source>
        <dbReference type="Proteomes" id="UP001156881"/>
    </source>
</evidence>
<gene>
    <name evidence="6" type="ORF">GCM10007884_15430</name>
    <name evidence="7" type="ORF">GGR33_000161</name>
</gene>
<feature type="transmembrane region" description="Helical" evidence="4">
    <location>
        <begin position="223"/>
        <end position="246"/>
    </location>
</feature>
<feature type="domain" description="Major facilitator superfamily (MFS) profile" evidence="5">
    <location>
        <begin position="19"/>
        <end position="399"/>
    </location>
</feature>
<keyword evidence="1 4" id="KW-0812">Transmembrane</keyword>
<feature type="transmembrane region" description="Helical" evidence="4">
    <location>
        <begin position="172"/>
        <end position="194"/>
    </location>
</feature>
<sequence>MSVAAMPLAPNRARTVFPVLVAASICHLLNDMLQALLPAVYPILQGGFDLSFAQVGLLTFVYQMTASILQPFIGHFTDRRPMPYSLPFGMASSMAGLLTLAFAPSYALLLVGGMLLGIGSSIFHPESSRIARLASGGSHGLAQSLFQVGGNFGSALGPLAAAFVVLPRGQSGLAWFALAAIGGIVILSGLGHWYRVNVRTNRTAGAAPSRHATLSRRQVSKAIAVLIALLFSKYIYLASFTSYYTFYLIERFGLSTKSAQICQFVFFAAVAAGTIAGGPIGDRVGRKLVIWVSILGVLPFSVALPFAGLAPTIALSVVIGFVISSAFPAIVVYGQELMPGRVGMVSGLFFGFIFGIGGIGAAMLGTLADWKGISFVFSICSFLPALGILTMLLPNLHEPAAETGKAAR</sequence>
<feature type="transmembrane region" description="Helical" evidence="4">
    <location>
        <begin position="313"/>
        <end position="333"/>
    </location>
</feature>
<reference evidence="7 8" key="3">
    <citation type="submission" date="2020-08" db="EMBL/GenBank/DDBJ databases">
        <title>Genomic Encyclopedia of Type Strains, Phase IV (KMG-IV): sequencing the most valuable type-strain genomes for metagenomic binning, comparative biology and taxonomic classification.</title>
        <authorList>
            <person name="Goeker M."/>
        </authorList>
    </citation>
    <scope>NUCLEOTIDE SEQUENCE [LARGE SCALE GENOMIC DNA]</scope>
    <source>
        <strain evidence="7 8">DSM 24105</strain>
    </source>
</reference>
<evidence type="ECO:0000313" key="7">
    <source>
        <dbReference type="EMBL" id="MBB3900681.1"/>
    </source>
</evidence>
<keyword evidence="2 4" id="KW-1133">Transmembrane helix</keyword>
<reference evidence="9" key="2">
    <citation type="journal article" date="2019" name="Int. J. Syst. Evol. Microbiol.">
        <title>The Global Catalogue of Microorganisms (GCM) 10K type strain sequencing project: providing services to taxonomists for standard genome sequencing and annotation.</title>
        <authorList>
            <consortium name="The Broad Institute Genomics Platform"/>
            <consortium name="The Broad Institute Genome Sequencing Center for Infectious Disease"/>
            <person name="Wu L."/>
            <person name="Ma J."/>
        </authorList>
    </citation>
    <scope>NUCLEOTIDE SEQUENCE [LARGE SCALE GENOMIC DNA]</scope>
    <source>
        <strain evidence="9">NBRC 107710</strain>
    </source>
</reference>
<dbReference type="PANTHER" id="PTHR43129">
    <property type="entry name" value="FOSMIDOMYCIN RESISTANCE PROTEIN"/>
    <property type="match status" value="1"/>
</dbReference>
<dbReference type="Proteomes" id="UP000517759">
    <property type="component" value="Unassembled WGS sequence"/>
</dbReference>
<feature type="transmembrane region" description="Helical" evidence="4">
    <location>
        <begin position="258"/>
        <end position="276"/>
    </location>
</feature>
<dbReference type="CDD" id="cd17478">
    <property type="entry name" value="MFS_FsR"/>
    <property type="match status" value="1"/>
</dbReference>
<evidence type="ECO:0000313" key="8">
    <source>
        <dbReference type="Proteomes" id="UP000517759"/>
    </source>
</evidence>
<feature type="transmembrane region" description="Helical" evidence="4">
    <location>
        <begin position="345"/>
        <end position="367"/>
    </location>
</feature>
<organism evidence="7 8">
    <name type="scientific">Methylobacterium brachythecii</name>
    <dbReference type="NCBI Taxonomy" id="1176177"/>
    <lineage>
        <taxon>Bacteria</taxon>
        <taxon>Pseudomonadati</taxon>
        <taxon>Pseudomonadota</taxon>
        <taxon>Alphaproteobacteria</taxon>
        <taxon>Hyphomicrobiales</taxon>
        <taxon>Methylobacteriaceae</taxon>
        <taxon>Methylobacterium</taxon>
    </lineage>
</organism>
<reference evidence="6" key="4">
    <citation type="submission" date="2023-01" db="EMBL/GenBank/DDBJ databases">
        <title>Draft genome sequence of Methylobacterium brachythecii strain NBRC 107710.</title>
        <authorList>
            <person name="Sun Q."/>
            <person name="Mori K."/>
        </authorList>
    </citation>
    <scope>NUCLEOTIDE SEQUENCE</scope>
    <source>
        <strain evidence="6">NBRC 107710</strain>
    </source>
</reference>
<dbReference type="AlphaFoldDB" id="A0A7W6F598"/>
<evidence type="ECO:0000259" key="5">
    <source>
        <dbReference type="PROSITE" id="PS50850"/>
    </source>
</evidence>
<dbReference type="InterPro" id="IPR011701">
    <property type="entry name" value="MFS"/>
</dbReference>
<evidence type="ECO:0000313" key="6">
    <source>
        <dbReference type="EMBL" id="GLS43558.1"/>
    </source>
</evidence>
<dbReference type="EMBL" id="BSPG01000005">
    <property type="protein sequence ID" value="GLS43558.1"/>
    <property type="molecule type" value="Genomic_DNA"/>
</dbReference>
<protein>
    <submittedName>
        <fullName evidence="6 7">Fosmidomycin resistance protein</fullName>
    </submittedName>
</protein>
<feature type="transmembrane region" description="Helical" evidence="4">
    <location>
        <begin position="12"/>
        <end position="30"/>
    </location>
</feature>
<evidence type="ECO:0000256" key="4">
    <source>
        <dbReference type="SAM" id="Phobius"/>
    </source>
</evidence>
<accession>A0A7W6F598</accession>
<dbReference type="Proteomes" id="UP001156881">
    <property type="component" value="Unassembled WGS sequence"/>
</dbReference>
<name>A0A7W6F598_9HYPH</name>
<comment type="caution">
    <text evidence="7">The sequence shown here is derived from an EMBL/GenBank/DDBJ whole genome shotgun (WGS) entry which is preliminary data.</text>
</comment>
<reference evidence="6" key="1">
    <citation type="journal article" date="2014" name="Int. J. Syst. Evol. Microbiol.">
        <title>Complete genome of a new Firmicutes species belonging to the dominant human colonic microbiota ('Ruminococcus bicirculans') reveals two chromosomes and a selective capacity to utilize plant glucans.</title>
        <authorList>
            <consortium name="NISC Comparative Sequencing Program"/>
            <person name="Wegmann U."/>
            <person name="Louis P."/>
            <person name="Goesmann A."/>
            <person name="Henrissat B."/>
            <person name="Duncan S.H."/>
            <person name="Flint H.J."/>
        </authorList>
    </citation>
    <scope>NUCLEOTIDE SEQUENCE</scope>
    <source>
        <strain evidence="6">NBRC 107710</strain>
    </source>
</reference>
<keyword evidence="9" id="KW-1185">Reference proteome</keyword>
<dbReference type="PROSITE" id="PS50850">
    <property type="entry name" value="MFS"/>
    <property type="match status" value="1"/>
</dbReference>
<feature type="transmembrane region" description="Helical" evidence="4">
    <location>
        <begin position="106"/>
        <end position="124"/>
    </location>
</feature>
<dbReference type="InterPro" id="IPR036259">
    <property type="entry name" value="MFS_trans_sf"/>
</dbReference>
<dbReference type="GO" id="GO:0022857">
    <property type="term" value="F:transmembrane transporter activity"/>
    <property type="evidence" value="ECO:0007669"/>
    <property type="project" value="InterPro"/>
</dbReference>
<feature type="transmembrane region" description="Helical" evidence="4">
    <location>
        <begin position="50"/>
        <end position="69"/>
    </location>
</feature>
<dbReference type="Pfam" id="PF07690">
    <property type="entry name" value="MFS_1"/>
    <property type="match status" value="1"/>
</dbReference>
<dbReference type="PANTHER" id="PTHR43129:SF1">
    <property type="entry name" value="FOSMIDOMYCIN RESISTANCE PROTEIN"/>
    <property type="match status" value="1"/>
</dbReference>
<evidence type="ECO:0000256" key="1">
    <source>
        <dbReference type="ARBA" id="ARBA00022692"/>
    </source>
</evidence>
<keyword evidence="3 4" id="KW-0472">Membrane</keyword>
<dbReference type="GO" id="GO:0005886">
    <property type="term" value="C:plasma membrane"/>
    <property type="evidence" value="ECO:0007669"/>
    <property type="project" value="TreeGrafter"/>
</dbReference>
<evidence type="ECO:0000256" key="2">
    <source>
        <dbReference type="ARBA" id="ARBA00022989"/>
    </source>
</evidence>
<feature type="transmembrane region" description="Helical" evidence="4">
    <location>
        <begin position="373"/>
        <end position="393"/>
    </location>
</feature>